<dbReference type="InterPro" id="IPR016130">
    <property type="entry name" value="Tyr_Pase_AS"/>
</dbReference>
<accession>A0AAD6VSK4</accession>
<evidence type="ECO:0000313" key="7">
    <source>
        <dbReference type="Proteomes" id="UP001219525"/>
    </source>
</evidence>
<evidence type="ECO:0000256" key="2">
    <source>
        <dbReference type="ARBA" id="ARBA00013064"/>
    </source>
</evidence>
<dbReference type="EMBL" id="JARJCW010000008">
    <property type="protein sequence ID" value="KAJ7221508.1"/>
    <property type="molecule type" value="Genomic_DNA"/>
</dbReference>
<name>A0AAD6VSK4_9AGAR</name>
<dbReference type="InterPro" id="IPR020422">
    <property type="entry name" value="TYR_PHOSPHATASE_DUAL_dom"/>
</dbReference>
<keyword evidence="7" id="KW-1185">Reference proteome</keyword>
<dbReference type="InterPro" id="IPR000340">
    <property type="entry name" value="Dual-sp_phosphatase_cat-dom"/>
</dbReference>
<keyword evidence="3" id="KW-0378">Hydrolase</keyword>
<dbReference type="PROSITE" id="PS00383">
    <property type="entry name" value="TYR_PHOSPHATASE_1"/>
    <property type="match status" value="1"/>
</dbReference>
<dbReference type="PANTHER" id="PTHR45848">
    <property type="entry name" value="DUAL SPECIFICITY PROTEIN PHOSPHATASE 12 FAMILY MEMBER"/>
    <property type="match status" value="1"/>
</dbReference>
<reference evidence="6" key="1">
    <citation type="submission" date="2023-03" db="EMBL/GenBank/DDBJ databases">
        <title>Massive genome expansion in bonnet fungi (Mycena s.s.) driven by repeated elements and novel gene families across ecological guilds.</title>
        <authorList>
            <consortium name="Lawrence Berkeley National Laboratory"/>
            <person name="Harder C.B."/>
            <person name="Miyauchi S."/>
            <person name="Viragh M."/>
            <person name="Kuo A."/>
            <person name="Thoen E."/>
            <person name="Andreopoulos B."/>
            <person name="Lu D."/>
            <person name="Skrede I."/>
            <person name="Drula E."/>
            <person name="Henrissat B."/>
            <person name="Morin E."/>
            <person name="Kohler A."/>
            <person name="Barry K."/>
            <person name="LaButti K."/>
            <person name="Morin E."/>
            <person name="Salamov A."/>
            <person name="Lipzen A."/>
            <person name="Mereny Z."/>
            <person name="Hegedus B."/>
            <person name="Baldrian P."/>
            <person name="Stursova M."/>
            <person name="Weitz H."/>
            <person name="Taylor A."/>
            <person name="Grigoriev I.V."/>
            <person name="Nagy L.G."/>
            <person name="Martin F."/>
            <person name="Kauserud H."/>
        </authorList>
    </citation>
    <scope>NUCLEOTIDE SEQUENCE</scope>
    <source>
        <strain evidence="6">9144</strain>
    </source>
</reference>
<dbReference type="GO" id="GO:0008138">
    <property type="term" value="F:protein tyrosine/serine/threonine phosphatase activity"/>
    <property type="evidence" value="ECO:0007669"/>
    <property type="project" value="TreeGrafter"/>
</dbReference>
<dbReference type="SMART" id="SM00195">
    <property type="entry name" value="DSPc"/>
    <property type="match status" value="2"/>
</dbReference>
<dbReference type="EC" id="3.1.3.48" evidence="2"/>
<comment type="caution">
    <text evidence="6">The sequence shown here is derived from an EMBL/GenBank/DDBJ whole genome shotgun (WGS) entry which is preliminary data.</text>
</comment>
<feature type="domain" description="Tyrosine-protein phosphatase" evidence="5">
    <location>
        <begin position="8"/>
        <end position="140"/>
    </location>
</feature>
<dbReference type="InterPro" id="IPR029021">
    <property type="entry name" value="Prot-tyrosine_phosphatase-like"/>
</dbReference>
<evidence type="ECO:0000259" key="5">
    <source>
        <dbReference type="SMART" id="SM00195"/>
    </source>
</evidence>
<evidence type="ECO:0000256" key="4">
    <source>
        <dbReference type="ARBA" id="ARBA00022912"/>
    </source>
</evidence>
<keyword evidence="4" id="KW-0904">Protein phosphatase</keyword>
<dbReference type="Gene3D" id="3.90.190.10">
    <property type="entry name" value="Protein tyrosine phosphatase superfamily"/>
    <property type="match status" value="2"/>
</dbReference>
<sequence length="366" mass="40338">MVCDFSPSVDEVFNSQIYLGNLSAAQSHATRERFGISHILSVCPDYPSTGAKHLVVPVKDSEYDDLLIHLPHACSFIQDALDHGGRVLIHCVLGISRSTTVLMKSQLLTPSAAIGFIKQHRSGVQPNYGFLKQLDVFLECGYAPSATHPAYISWKRKRKQDVTNFLNYLIDTTVIIPDVLFLSSEFPSEPDKAELTLYEFNITHFLSLGPVEVTTVPVIHHRIDIPADAPDELLFALPDACTFIRDALANGGKVLVHSLLETRACTVVAAHLMTERNISSVAATKIIQDALPLFHPTRNFTRALSLFHESNFKPAIGRGRPAISAHDTVVRAALGMSESDIDLRASNDTLAAIQQKTLSLLRLYDM</sequence>
<dbReference type="Proteomes" id="UP001219525">
    <property type="component" value="Unassembled WGS sequence"/>
</dbReference>
<dbReference type="GO" id="GO:0004725">
    <property type="term" value="F:protein tyrosine phosphatase activity"/>
    <property type="evidence" value="ECO:0007669"/>
    <property type="project" value="UniProtKB-EC"/>
</dbReference>
<dbReference type="AlphaFoldDB" id="A0AAD6VSK4"/>
<organism evidence="6 7">
    <name type="scientific">Mycena pura</name>
    <dbReference type="NCBI Taxonomy" id="153505"/>
    <lineage>
        <taxon>Eukaryota</taxon>
        <taxon>Fungi</taxon>
        <taxon>Dikarya</taxon>
        <taxon>Basidiomycota</taxon>
        <taxon>Agaricomycotina</taxon>
        <taxon>Agaricomycetes</taxon>
        <taxon>Agaricomycetidae</taxon>
        <taxon>Agaricales</taxon>
        <taxon>Marasmiineae</taxon>
        <taxon>Mycenaceae</taxon>
        <taxon>Mycena</taxon>
    </lineage>
</organism>
<dbReference type="PANTHER" id="PTHR45848:SF4">
    <property type="entry name" value="DUAL SPECIFICITY PROTEIN PHOSPHATASE 12"/>
    <property type="match status" value="1"/>
</dbReference>
<dbReference type="Pfam" id="PF00782">
    <property type="entry name" value="DSPc"/>
    <property type="match status" value="2"/>
</dbReference>
<comment type="similarity">
    <text evidence="1">Belongs to the protein-tyrosine phosphatase family. Non-receptor class dual specificity subfamily.</text>
</comment>
<dbReference type="CDD" id="cd14498">
    <property type="entry name" value="DSP"/>
    <property type="match status" value="2"/>
</dbReference>
<evidence type="ECO:0000256" key="1">
    <source>
        <dbReference type="ARBA" id="ARBA00008601"/>
    </source>
</evidence>
<protein>
    <recommendedName>
        <fullName evidence="2">protein-tyrosine-phosphatase</fullName>
        <ecNumber evidence="2">3.1.3.48</ecNumber>
    </recommendedName>
</protein>
<gene>
    <name evidence="6" type="ORF">GGX14DRAFT_429919</name>
</gene>
<evidence type="ECO:0000256" key="3">
    <source>
        <dbReference type="ARBA" id="ARBA00022801"/>
    </source>
</evidence>
<evidence type="ECO:0000313" key="6">
    <source>
        <dbReference type="EMBL" id="KAJ7221508.1"/>
    </source>
</evidence>
<proteinExistence type="inferred from homology"/>
<feature type="domain" description="Tyrosine-protein phosphatase" evidence="5">
    <location>
        <begin position="171"/>
        <end position="310"/>
    </location>
</feature>
<dbReference type="SUPFAM" id="SSF52799">
    <property type="entry name" value="(Phosphotyrosine protein) phosphatases II"/>
    <property type="match status" value="2"/>
</dbReference>